<dbReference type="AlphaFoldDB" id="A0A1I6P461"/>
<evidence type="ECO:0000259" key="5">
    <source>
        <dbReference type="PROSITE" id="PS50977"/>
    </source>
</evidence>
<evidence type="ECO:0000313" key="7">
    <source>
        <dbReference type="Proteomes" id="UP000199392"/>
    </source>
</evidence>
<protein>
    <submittedName>
        <fullName evidence="6">Transcriptional regulator, TetR family</fullName>
    </submittedName>
</protein>
<keyword evidence="7" id="KW-1185">Reference proteome</keyword>
<accession>A0A1I6P461</accession>
<dbReference type="InterPro" id="IPR011075">
    <property type="entry name" value="TetR_C"/>
</dbReference>
<dbReference type="Proteomes" id="UP000199392">
    <property type="component" value="Unassembled WGS sequence"/>
</dbReference>
<dbReference type="OrthoDB" id="9809265at2"/>
<dbReference type="PANTHER" id="PTHR47506:SF6">
    <property type="entry name" value="HTH-TYPE TRANSCRIPTIONAL REPRESSOR NEMR"/>
    <property type="match status" value="1"/>
</dbReference>
<dbReference type="Pfam" id="PF00440">
    <property type="entry name" value="TetR_N"/>
    <property type="match status" value="1"/>
</dbReference>
<dbReference type="InterPro" id="IPR009057">
    <property type="entry name" value="Homeodomain-like_sf"/>
</dbReference>
<gene>
    <name evidence="6" type="ORF">SAMN04488050_101299</name>
</gene>
<proteinExistence type="predicted"/>
<evidence type="ECO:0000256" key="2">
    <source>
        <dbReference type="ARBA" id="ARBA00023125"/>
    </source>
</evidence>
<feature type="DNA-binding region" description="H-T-H motif" evidence="4">
    <location>
        <begin position="30"/>
        <end position="49"/>
    </location>
</feature>
<sequence length="195" mass="21667">MSYLNKDDRRAAIVQAAVSLITREGFEAATVRAVAREMGASPGQIHHHFSSADALRAEALGAVWSRMFEELRDRMPATSTRDRCALLLGAEGHPADDISERLWRDALAASHMHSRVREALVESLSVWRGMMTDQLRNGQREGDVPRELDIEDAADQLLAMAFGMVSLRGLSMLERDKAQRALLGLYDRLVGAPRE</sequence>
<evidence type="ECO:0000256" key="4">
    <source>
        <dbReference type="PROSITE-ProRule" id="PRU00335"/>
    </source>
</evidence>
<dbReference type="Pfam" id="PF16925">
    <property type="entry name" value="TetR_C_13"/>
    <property type="match status" value="1"/>
</dbReference>
<dbReference type="Gene3D" id="1.10.357.10">
    <property type="entry name" value="Tetracycline Repressor, domain 2"/>
    <property type="match status" value="1"/>
</dbReference>
<dbReference type="InterPro" id="IPR036271">
    <property type="entry name" value="Tet_transcr_reg_TetR-rel_C_sf"/>
</dbReference>
<reference evidence="7" key="1">
    <citation type="submission" date="2016-10" db="EMBL/GenBank/DDBJ databases">
        <authorList>
            <person name="Varghese N."/>
            <person name="Submissions S."/>
        </authorList>
    </citation>
    <scope>NUCLEOTIDE SEQUENCE [LARGE SCALE GENOMIC DNA]</scope>
    <source>
        <strain evidence="7">DSM 26894</strain>
    </source>
</reference>
<keyword evidence="1" id="KW-0805">Transcription regulation</keyword>
<dbReference type="EMBL" id="FOZW01000001">
    <property type="protein sequence ID" value="SFS34878.1"/>
    <property type="molecule type" value="Genomic_DNA"/>
</dbReference>
<evidence type="ECO:0000313" key="6">
    <source>
        <dbReference type="EMBL" id="SFS34878.1"/>
    </source>
</evidence>
<dbReference type="GO" id="GO:0003677">
    <property type="term" value="F:DNA binding"/>
    <property type="evidence" value="ECO:0007669"/>
    <property type="project" value="UniProtKB-UniRule"/>
</dbReference>
<dbReference type="PROSITE" id="PS50977">
    <property type="entry name" value="HTH_TETR_2"/>
    <property type="match status" value="1"/>
</dbReference>
<name>A0A1I6P461_9RHOB</name>
<keyword evidence="2 4" id="KW-0238">DNA-binding</keyword>
<dbReference type="PRINTS" id="PR00455">
    <property type="entry name" value="HTHTETR"/>
</dbReference>
<dbReference type="STRING" id="311180.SAMN04488050_101299"/>
<feature type="domain" description="HTH tetR-type" evidence="5">
    <location>
        <begin position="7"/>
        <end position="67"/>
    </location>
</feature>
<dbReference type="RefSeq" id="WP_092426259.1">
    <property type="nucleotide sequence ID" value="NZ_FNCL01000008.1"/>
</dbReference>
<evidence type="ECO:0000256" key="3">
    <source>
        <dbReference type="ARBA" id="ARBA00023163"/>
    </source>
</evidence>
<dbReference type="InterPro" id="IPR001647">
    <property type="entry name" value="HTH_TetR"/>
</dbReference>
<dbReference type="SUPFAM" id="SSF48498">
    <property type="entry name" value="Tetracyclin repressor-like, C-terminal domain"/>
    <property type="match status" value="1"/>
</dbReference>
<dbReference type="SUPFAM" id="SSF46689">
    <property type="entry name" value="Homeodomain-like"/>
    <property type="match status" value="1"/>
</dbReference>
<evidence type="ECO:0000256" key="1">
    <source>
        <dbReference type="ARBA" id="ARBA00023015"/>
    </source>
</evidence>
<dbReference type="PANTHER" id="PTHR47506">
    <property type="entry name" value="TRANSCRIPTIONAL REGULATORY PROTEIN"/>
    <property type="match status" value="1"/>
</dbReference>
<keyword evidence="3" id="KW-0804">Transcription</keyword>
<organism evidence="6 7">
    <name type="scientific">Alloyangia pacifica</name>
    <dbReference type="NCBI Taxonomy" id="311180"/>
    <lineage>
        <taxon>Bacteria</taxon>
        <taxon>Pseudomonadati</taxon>
        <taxon>Pseudomonadota</taxon>
        <taxon>Alphaproteobacteria</taxon>
        <taxon>Rhodobacterales</taxon>
        <taxon>Roseobacteraceae</taxon>
        <taxon>Alloyangia</taxon>
    </lineage>
</organism>